<dbReference type="InterPro" id="IPR036806">
    <property type="entry name" value="YozE_SAM-like_sf"/>
</dbReference>
<dbReference type="InterPro" id="IPR023089">
    <property type="entry name" value="YozE_SAM-like"/>
</dbReference>
<dbReference type="HOGENOM" id="CLU_177534_1_0_9"/>
<evidence type="ECO:0000256" key="1">
    <source>
        <dbReference type="HAMAP-Rule" id="MF_01538"/>
    </source>
</evidence>
<dbReference type="Proteomes" id="UP000009875">
    <property type="component" value="Unassembled WGS sequence"/>
</dbReference>
<dbReference type="Pfam" id="PF06855">
    <property type="entry name" value="YozE_SAM_like"/>
    <property type="match status" value="1"/>
</dbReference>
<dbReference type="STRING" id="883081.HMPREF9698_00443"/>
<sequence>MRESFYHYMRQLRDPNRNDELTQLAYAISEDGMFPKTSTDYDDISRYLELEVNYVPRMDLFDKAWAKYLEDKADQD</sequence>
<dbReference type="SUPFAM" id="SSF140652">
    <property type="entry name" value="YozE-like"/>
    <property type="match status" value="1"/>
</dbReference>
<protein>
    <recommendedName>
        <fullName evidence="1">UPF0346 protein HMPREF9698_00443</fullName>
    </recommendedName>
</protein>
<dbReference type="NCBIfam" id="NF010193">
    <property type="entry name" value="PRK13672.1"/>
    <property type="match status" value="1"/>
</dbReference>
<evidence type="ECO:0000313" key="4">
    <source>
        <dbReference type="Proteomes" id="UP000009875"/>
    </source>
</evidence>
<dbReference type="eggNOG" id="COG4479">
    <property type="taxonomic scope" value="Bacteria"/>
</dbReference>
<dbReference type="EMBL" id="AGXA01000007">
    <property type="protein sequence ID" value="EKU93963.1"/>
    <property type="molecule type" value="Genomic_DNA"/>
</dbReference>
<evidence type="ECO:0000259" key="2">
    <source>
        <dbReference type="Pfam" id="PF06855"/>
    </source>
</evidence>
<feature type="domain" description="YozE SAM-like" evidence="2">
    <location>
        <begin position="4"/>
        <end position="70"/>
    </location>
</feature>
<reference evidence="3 4" key="1">
    <citation type="submission" date="2012-09" db="EMBL/GenBank/DDBJ databases">
        <title>The Genome Sequence of Alloiococcus otitis ATCC 51267.</title>
        <authorList>
            <consortium name="The Broad Institute Genome Sequencing Platform"/>
            <person name="Earl A."/>
            <person name="Ward D."/>
            <person name="Feldgarden M."/>
            <person name="Gevers D."/>
            <person name="Huys G."/>
            <person name="Walker B."/>
            <person name="Young S.K."/>
            <person name="Zeng Q."/>
            <person name="Gargeya S."/>
            <person name="Fitzgerald M."/>
            <person name="Haas B."/>
            <person name="Abouelleil A."/>
            <person name="Alvarado L."/>
            <person name="Arachchi H.M."/>
            <person name="Berlin A.M."/>
            <person name="Chapman S.B."/>
            <person name="Goldberg J."/>
            <person name="Griggs A."/>
            <person name="Gujja S."/>
            <person name="Hansen M."/>
            <person name="Howarth C."/>
            <person name="Imamovic A."/>
            <person name="Larimer J."/>
            <person name="McCowen C."/>
            <person name="Montmayeur A."/>
            <person name="Murphy C."/>
            <person name="Neiman D."/>
            <person name="Pearson M."/>
            <person name="Priest M."/>
            <person name="Roberts A."/>
            <person name="Saif S."/>
            <person name="Shea T."/>
            <person name="Sisk P."/>
            <person name="Sykes S."/>
            <person name="Wortman J."/>
            <person name="Nusbaum C."/>
            <person name="Birren B."/>
        </authorList>
    </citation>
    <scope>NUCLEOTIDE SEQUENCE [LARGE SCALE GENOMIC DNA]</scope>
    <source>
        <strain evidence="3 4">ATCC 51267</strain>
    </source>
</reference>
<dbReference type="AlphaFoldDB" id="K9EBC8"/>
<dbReference type="OrthoDB" id="2242851at2"/>
<proteinExistence type="inferred from homology"/>
<dbReference type="PIRSF" id="PIRSF037262">
    <property type="entry name" value="UCP037262"/>
    <property type="match status" value="1"/>
</dbReference>
<dbReference type="Gene3D" id="1.10.150.260">
    <property type="entry name" value="YozE SAM-like"/>
    <property type="match status" value="1"/>
</dbReference>
<dbReference type="HAMAP" id="MF_01538">
    <property type="entry name" value="UPF0346"/>
    <property type="match status" value="1"/>
</dbReference>
<comment type="similarity">
    <text evidence="1">Belongs to the UPF0346 family.</text>
</comment>
<gene>
    <name evidence="3" type="ORF">HMPREF9698_00443</name>
</gene>
<organism evidence="3 4">
    <name type="scientific">Alloiococcus otitis ATCC 51267</name>
    <dbReference type="NCBI Taxonomy" id="883081"/>
    <lineage>
        <taxon>Bacteria</taxon>
        <taxon>Bacillati</taxon>
        <taxon>Bacillota</taxon>
        <taxon>Bacilli</taxon>
        <taxon>Lactobacillales</taxon>
        <taxon>Carnobacteriaceae</taxon>
        <taxon>Alloiococcus</taxon>
    </lineage>
</organism>
<dbReference type="InterPro" id="IPR010673">
    <property type="entry name" value="UPF0346"/>
</dbReference>
<name>K9EBC8_9LACT</name>
<accession>K9EBC8</accession>
<comment type="caution">
    <text evidence="3">The sequence shown here is derived from an EMBL/GenBank/DDBJ whole genome shotgun (WGS) entry which is preliminary data.</text>
</comment>
<evidence type="ECO:0000313" key="3">
    <source>
        <dbReference type="EMBL" id="EKU93963.1"/>
    </source>
</evidence>
<keyword evidence="4" id="KW-1185">Reference proteome</keyword>